<dbReference type="Pfam" id="PF00023">
    <property type="entry name" value="Ank"/>
    <property type="match status" value="1"/>
</dbReference>
<dbReference type="InterPro" id="IPR002110">
    <property type="entry name" value="Ankyrin_rpt"/>
</dbReference>
<sequence>MQNTGSLNAPPRASAFWTRIRSNFITSSAKNIKEQEEQQATKEPVFFDLTKLPADILPILVHHIVLDHIPHPRRSCHSLHTLLSLRTVCQSFNTELLYSLSTLLTLPNLSLYHRALSFSSSPHSTSTTSPLLSPPPSLAISLLTSALTNSARSTYNRQIACPMSRRINTCLCFAQVLANDFSRSMKRDLLRVICEGVASGGKGWKGVDGRMSARDEVCVAWLLARPWVGGAVEGVWRSARMSVFGDGVVFAAVGGVEGGLGPGPRVMERAVESGQGRVVEVLLLGAEERRLGMSDQTKRWLFRWYVVRAVKGGDVGVLRLLMNFFCPAQFSGAGEYREYMLALHHVALMYAVRFSQAALVEFLLERGADVDRLDERGVSAFGLARARGFAKIEELLVQAGAKDLGCGENVDEETVDEKWYRMYMPSICERWR</sequence>
<dbReference type="Proteomes" id="UP000799444">
    <property type="component" value="Unassembled WGS sequence"/>
</dbReference>
<evidence type="ECO:0008006" key="4">
    <source>
        <dbReference type="Google" id="ProtNLM"/>
    </source>
</evidence>
<dbReference type="PROSITE" id="PS50088">
    <property type="entry name" value="ANK_REPEAT"/>
    <property type="match status" value="1"/>
</dbReference>
<evidence type="ECO:0000313" key="3">
    <source>
        <dbReference type="Proteomes" id="UP000799444"/>
    </source>
</evidence>
<protein>
    <recommendedName>
        <fullName evidence="4">Ankyrin</fullName>
    </recommendedName>
</protein>
<evidence type="ECO:0000313" key="2">
    <source>
        <dbReference type="EMBL" id="KAF2728586.1"/>
    </source>
</evidence>
<dbReference type="Gene3D" id="1.25.40.20">
    <property type="entry name" value="Ankyrin repeat-containing domain"/>
    <property type="match status" value="1"/>
</dbReference>
<keyword evidence="1" id="KW-0040">ANK repeat</keyword>
<accession>A0A9P4QPG4</accession>
<dbReference type="OrthoDB" id="3695168at2759"/>
<evidence type="ECO:0000256" key="1">
    <source>
        <dbReference type="PROSITE-ProRule" id="PRU00023"/>
    </source>
</evidence>
<dbReference type="InterPro" id="IPR036770">
    <property type="entry name" value="Ankyrin_rpt-contain_sf"/>
</dbReference>
<gene>
    <name evidence="2" type="ORF">EJ04DRAFT_581246</name>
</gene>
<name>A0A9P4QPG4_9PLEO</name>
<reference evidence="2" key="1">
    <citation type="journal article" date="2020" name="Stud. Mycol.">
        <title>101 Dothideomycetes genomes: a test case for predicting lifestyles and emergence of pathogens.</title>
        <authorList>
            <person name="Haridas S."/>
            <person name="Albert R."/>
            <person name="Binder M."/>
            <person name="Bloem J."/>
            <person name="Labutti K."/>
            <person name="Salamov A."/>
            <person name="Andreopoulos B."/>
            <person name="Baker S."/>
            <person name="Barry K."/>
            <person name="Bills G."/>
            <person name="Bluhm B."/>
            <person name="Cannon C."/>
            <person name="Castanera R."/>
            <person name="Culley D."/>
            <person name="Daum C."/>
            <person name="Ezra D."/>
            <person name="Gonzalez J."/>
            <person name="Henrissat B."/>
            <person name="Kuo A."/>
            <person name="Liang C."/>
            <person name="Lipzen A."/>
            <person name="Lutzoni F."/>
            <person name="Magnuson J."/>
            <person name="Mondo S."/>
            <person name="Nolan M."/>
            <person name="Ohm R."/>
            <person name="Pangilinan J."/>
            <person name="Park H.-J."/>
            <person name="Ramirez L."/>
            <person name="Alfaro M."/>
            <person name="Sun H."/>
            <person name="Tritt A."/>
            <person name="Yoshinaga Y."/>
            <person name="Zwiers L.-H."/>
            <person name="Turgeon B."/>
            <person name="Goodwin S."/>
            <person name="Spatafora J."/>
            <person name="Crous P."/>
            <person name="Grigoriev I."/>
        </authorList>
    </citation>
    <scope>NUCLEOTIDE SEQUENCE</scope>
    <source>
        <strain evidence="2">CBS 125425</strain>
    </source>
</reference>
<feature type="repeat" description="ANK" evidence="1">
    <location>
        <begin position="343"/>
        <end position="375"/>
    </location>
</feature>
<organism evidence="2 3">
    <name type="scientific">Polyplosphaeria fusca</name>
    <dbReference type="NCBI Taxonomy" id="682080"/>
    <lineage>
        <taxon>Eukaryota</taxon>
        <taxon>Fungi</taxon>
        <taxon>Dikarya</taxon>
        <taxon>Ascomycota</taxon>
        <taxon>Pezizomycotina</taxon>
        <taxon>Dothideomycetes</taxon>
        <taxon>Pleosporomycetidae</taxon>
        <taxon>Pleosporales</taxon>
        <taxon>Tetraplosphaeriaceae</taxon>
        <taxon>Polyplosphaeria</taxon>
    </lineage>
</organism>
<comment type="caution">
    <text evidence="2">The sequence shown here is derived from an EMBL/GenBank/DDBJ whole genome shotgun (WGS) entry which is preliminary data.</text>
</comment>
<dbReference type="AlphaFoldDB" id="A0A9P4QPG4"/>
<dbReference type="EMBL" id="ML996274">
    <property type="protein sequence ID" value="KAF2728586.1"/>
    <property type="molecule type" value="Genomic_DNA"/>
</dbReference>
<proteinExistence type="predicted"/>
<keyword evidence="3" id="KW-1185">Reference proteome</keyword>
<dbReference type="SUPFAM" id="SSF48403">
    <property type="entry name" value="Ankyrin repeat"/>
    <property type="match status" value="1"/>
</dbReference>
<dbReference type="PROSITE" id="PS50297">
    <property type="entry name" value="ANK_REP_REGION"/>
    <property type="match status" value="1"/>
</dbReference>